<feature type="transmembrane region" description="Helical" evidence="7">
    <location>
        <begin position="313"/>
        <end position="344"/>
    </location>
</feature>
<gene>
    <name evidence="9" type="ORF">GXN74_11195</name>
</gene>
<evidence type="ECO:0000256" key="6">
    <source>
        <dbReference type="ARBA" id="ARBA00023136"/>
    </source>
</evidence>
<dbReference type="InterPro" id="IPR004681">
    <property type="entry name" value="TRAP_DctM"/>
</dbReference>
<feature type="domain" description="TRAP C4-dicarboxylate transport system permease DctM subunit" evidence="8">
    <location>
        <begin position="6"/>
        <end position="415"/>
    </location>
</feature>
<proteinExistence type="predicted"/>
<evidence type="ECO:0000256" key="1">
    <source>
        <dbReference type="ARBA" id="ARBA00004429"/>
    </source>
</evidence>
<dbReference type="PANTHER" id="PTHR33362">
    <property type="entry name" value="SIALIC ACID TRAP TRANSPORTER PERMEASE PROTEIN SIAT-RELATED"/>
    <property type="match status" value="1"/>
</dbReference>
<feature type="transmembrane region" description="Helical" evidence="7">
    <location>
        <begin position="240"/>
        <end position="259"/>
    </location>
</feature>
<feature type="transmembrane region" description="Helical" evidence="7">
    <location>
        <begin position="356"/>
        <end position="379"/>
    </location>
</feature>
<dbReference type="Proteomes" id="UP000461585">
    <property type="component" value="Unassembled WGS sequence"/>
</dbReference>
<dbReference type="PIRSF" id="PIRSF006066">
    <property type="entry name" value="HI0050"/>
    <property type="match status" value="1"/>
</dbReference>
<reference evidence="9 10" key="1">
    <citation type="submission" date="2020-01" db="EMBL/GenBank/DDBJ databases">
        <title>Anaeroalcalibacter tamaniensis gen. nov., sp. nov., moderately halophilic strictly anaerobic fermenter bacterium from mud volcano of Taman peninsula.</title>
        <authorList>
            <person name="Frolova A."/>
            <person name="Merkel A.Y."/>
            <person name="Slobodkin A.I."/>
        </authorList>
    </citation>
    <scope>NUCLEOTIDE SEQUENCE [LARGE SCALE GENOMIC DNA]</scope>
    <source>
        <strain evidence="9 10">F-3ap</strain>
    </source>
</reference>
<evidence type="ECO:0000256" key="4">
    <source>
        <dbReference type="ARBA" id="ARBA00022692"/>
    </source>
</evidence>
<keyword evidence="6 7" id="KW-0472">Membrane</keyword>
<keyword evidence="10" id="KW-1185">Reference proteome</keyword>
<feature type="transmembrane region" description="Helical" evidence="7">
    <location>
        <begin position="133"/>
        <end position="157"/>
    </location>
</feature>
<protein>
    <submittedName>
        <fullName evidence="9">TRAP transporter large permease</fullName>
    </submittedName>
</protein>
<feature type="transmembrane region" description="Helical" evidence="7">
    <location>
        <begin position="399"/>
        <end position="420"/>
    </location>
</feature>
<comment type="subcellular location">
    <subcellularLocation>
        <location evidence="1">Cell inner membrane</location>
        <topology evidence="1">Multi-pass membrane protein</topology>
    </subcellularLocation>
</comment>
<evidence type="ECO:0000256" key="3">
    <source>
        <dbReference type="ARBA" id="ARBA00022519"/>
    </source>
</evidence>
<accession>A0A7X5HXH4</accession>
<feature type="transmembrane region" description="Helical" evidence="7">
    <location>
        <begin position="169"/>
        <end position="191"/>
    </location>
</feature>
<dbReference type="EMBL" id="JAAEEH010000034">
    <property type="protein sequence ID" value="NDL68306.1"/>
    <property type="molecule type" value="Genomic_DNA"/>
</dbReference>
<dbReference type="RefSeq" id="WP_162371030.1">
    <property type="nucleotide sequence ID" value="NZ_JAAEEH010000034.1"/>
</dbReference>
<evidence type="ECO:0000313" key="9">
    <source>
        <dbReference type="EMBL" id="NDL68306.1"/>
    </source>
</evidence>
<evidence type="ECO:0000256" key="5">
    <source>
        <dbReference type="ARBA" id="ARBA00022989"/>
    </source>
</evidence>
<dbReference type="PANTHER" id="PTHR33362:SF4">
    <property type="entry name" value="2,3-DIKETO-L-GULONATE TRAP TRANSPORTER LARGE PERMEASE PROTEIN YIAN"/>
    <property type="match status" value="1"/>
</dbReference>
<feature type="transmembrane region" description="Helical" evidence="7">
    <location>
        <begin position="45"/>
        <end position="66"/>
    </location>
</feature>
<keyword evidence="4 7" id="KW-0812">Transmembrane</keyword>
<dbReference type="NCBIfam" id="TIGR00786">
    <property type="entry name" value="dctM"/>
    <property type="match status" value="1"/>
</dbReference>
<comment type="caution">
    <text evidence="9">The sequence shown here is derived from an EMBL/GenBank/DDBJ whole genome shotgun (WGS) entry which is preliminary data.</text>
</comment>
<dbReference type="GO" id="GO:0022857">
    <property type="term" value="F:transmembrane transporter activity"/>
    <property type="evidence" value="ECO:0007669"/>
    <property type="project" value="TreeGrafter"/>
</dbReference>
<dbReference type="AlphaFoldDB" id="A0A7X5HXH4"/>
<evidence type="ECO:0000256" key="7">
    <source>
        <dbReference type="SAM" id="Phobius"/>
    </source>
</evidence>
<sequence>MLLVLFVFLFLLFFGMPVAFAIGISGVVFFINTPDIPFSIVVQRVLVPSQSFTMLAIPLFIFAGNLMNNTGITSRLVKLANILTGHMHGNLAQVSVVLSTLMGGVSGSAVADAAMEARVLGPDMVKKGYTRGYGAAVNGLSSLITATIPPSMGLIIYGAVGEVSVGRLFAGGILPGIMMMVALMVAVDITARKKKHMPERPKAAGLKEVLKALLDGIWALLFPIILIVGIRFGVFTPSESGAFAAVYAIFVGAVVYKELTWIRFVATLKDSIVDIGGITLIISASGIFGYGIVYDRVAQNLSGVITGITQNPLLLFLLIILSLVAAGMFIETTVVALLLTPIYVPIITSVGIDPVHFGLVMMTVTTMGIMTPPLGVSLFSTSAIMGCPPEDTFKESLPFFVGILGVVAIMVLFPDLILFVPNMIFGK</sequence>
<feature type="transmembrane region" description="Helical" evidence="7">
    <location>
        <begin position="212"/>
        <end position="234"/>
    </location>
</feature>
<dbReference type="Pfam" id="PF06808">
    <property type="entry name" value="DctM"/>
    <property type="match status" value="1"/>
</dbReference>
<keyword evidence="5 7" id="KW-1133">Transmembrane helix</keyword>
<evidence type="ECO:0000259" key="8">
    <source>
        <dbReference type="Pfam" id="PF06808"/>
    </source>
</evidence>
<dbReference type="GO" id="GO:0005886">
    <property type="term" value="C:plasma membrane"/>
    <property type="evidence" value="ECO:0007669"/>
    <property type="project" value="UniProtKB-SubCell"/>
</dbReference>
<feature type="transmembrane region" description="Helical" evidence="7">
    <location>
        <begin position="271"/>
        <end position="293"/>
    </location>
</feature>
<dbReference type="InterPro" id="IPR010656">
    <property type="entry name" value="DctM"/>
</dbReference>
<keyword evidence="3" id="KW-0997">Cell inner membrane</keyword>
<organism evidence="9 10">
    <name type="scientific">Anaerotalea alkaliphila</name>
    <dbReference type="NCBI Taxonomy" id="2662126"/>
    <lineage>
        <taxon>Bacteria</taxon>
        <taxon>Bacillati</taxon>
        <taxon>Bacillota</taxon>
        <taxon>Clostridia</taxon>
        <taxon>Eubacteriales</taxon>
        <taxon>Anaerotalea</taxon>
    </lineage>
</organism>
<evidence type="ECO:0000313" key="10">
    <source>
        <dbReference type="Proteomes" id="UP000461585"/>
    </source>
</evidence>
<name>A0A7X5HXH4_9FIRM</name>
<evidence type="ECO:0000256" key="2">
    <source>
        <dbReference type="ARBA" id="ARBA00022475"/>
    </source>
</evidence>
<keyword evidence="2" id="KW-1003">Cell membrane</keyword>